<dbReference type="EMBL" id="CP000828">
    <property type="protein sequence ID" value="ABW28347.1"/>
    <property type="molecule type" value="Genomic_DNA"/>
</dbReference>
<dbReference type="OrthoDB" id="464067at2"/>
<dbReference type="eggNOG" id="COG1073">
    <property type="taxonomic scope" value="Bacteria"/>
</dbReference>
<dbReference type="KEGG" id="amr:AM1_3353"/>
<evidence type="ECO:0000313" key="1">
    <source>
        <dbReference type="EMBL" id="ABW28347.1"/>
    </source>
</evidence>
<dbReference type="HOGENOM" id="CLU_1118260_0_0_3"/>
<proteinExistence type="predicted"/>
<dbReference type="Proteomes" id="UP000000268">
    <property type="component" value="Chromosome"/>
</dbReference>
<gene>
    <name evidence="1" type="ordered locus">AM1_3353</name>
</gene>
<dbReference type="InterPro" id="IPR029058">
    <property type="entry name" value="AB_hydrolase_fold"/>
</dbReference>
<dbReference type="STRING" id="329726.AM1_3353"/>
<protein>
    <recommendedName>
        <fullName evidence="3">AB hydrolase-1 domain-containing protein</fullName>
    </recommendedName>
</protein>
<accession>B0BZ47</accession>
<name>B0BZ47_ACAM1</name>
<dbReference type="AlphaFoldDB" id="B0BZ47"/>
<dbReference type="GO" id="GO:0016020">
    <property type="term" value="C:membrane"/>
    <property type="evidence" value="ECO:0007669"/>
    <property type="project" value="TreeGrafter"/>
</dbReference>
<reference evidence="1 2" key="1">
    <citation type="journal article" date="2008" name="Proc. Natl. Acad. Sci. U.S.A.">
        <title>Niche adaptation and genome expansion in the chlorophyll d-producing cyanobacterium Acaryochloris marina.</title>
        <authorList>
            <person name="Swingley W.D."/>
            <person name="Chen M."/>
            <person name="Cheung P.C."/>
            <person name="Conrad A.L."/>
            <person name="Dejesa L.C."/>
            <person name="Hao J."/>
            <person name="Honchak B.M."/>
            <person name="Karbach L.E."/>
            <person name="Kurdoglu A."/>
            <person name="Lahiri S."/>
            <person name="Mastrian S.D."/>
            <person name="Miyashita H."/>
            <person name="Page L."/>
            <person name="Ramakrishna P."/>
            <person name="Satoh S."/>
            <person name="Sattley W.M."/>
            <person name="Shimada Y."/>
            <person name="Taylor H.L."/>
            <person name="Tomo T."/>
            <person name="Tsuchiya T."/>
            <person name="Wang Z.T."/>
            <person name="Raymond J."/>
            <person name="Mimuro M."/>
            <person name="Blankenship R.E."/>
            <person name="Touchman J.W."/>
        </authorList>
    </citation>
    <scope>NUCLEOTIDE SEQUENCE [LARGE SCALE GENOMIC DNA]</scope>
    <source>
        <strain evidence="2">MBIC 11017</strain>
    </source>
</reference>
<dbReference type="InterPro" id="IPR050266">
    <property type="entry name" value="AB_hydrolase_sf"/>
</dbReference>
<dbReference type="ESTHER" id="acam1-b0bz47">
    <property type="family name" value="6_AlphaBeta_hydrolase"/>
</dbReference>
<dbReference type="Gene3D" id="3.40.50.1820">
    <property type="entry name" value="alpha/beta hydrolase"/>
    <property type="match status" value="1"/>
</dbReference>
<dbReference type="SUPFAM" id="SSF53474">
    <property type="entry name" value="alpha/beta-Hydrolases"/>
    <property type="match status" value="1"/>
</dbReference>
<evidence type="ECO:0000313" key="2">
    <source>
        <dbReference type="Proteomes" id="UP000000268"/>
    </source>
</evidence>
<dbReference type="RefSeq" id="WP_012163749.1">
    <property type="nucleotide sequence ID" value="NC_009925.1"/>
</dbReference>
<dbReference type="PANTHER" id="PTHR43798">
    <property type="entry name" value="MONOACYLGLYCEROL LIPASE"/>
    <property type="match status" value="1"/>
</dbReference>
<dbReference type="GO" id="GO:0047372">
    <property type="term" value="F:monoacylglycerol lipase activity"/>
    <property type="evidence" value="ECO:0007669"/>
    <property type="project" value="TreeGrafter"/>
</dbReference>
<keyword evidence="2" id="KW-1185">Reference proteome</keyword>
<sequence length="263" mass="29810">MSTFDALWLCANPRLKRFDWSLCQQLKRCTNVKFWSYHQTADEPCSIQTALALLHQDIQRQSKPIHLLGHGLSGTLGLLYARYHPQAVKSLTLLSVGANPSVGWHAHYYKMRELLPCSREAILLQMVTMLFGAMNTNRAMKLASLLATILDTELAPHSLAHRNELAPGGVASPLLVCHGEHDAVVDPQAHAQWQTWLKAGDRLWSCPQGRHFFHYDHPRRTSQIILEFWQQVSSMPRLSSTHEQLMMTLLCKEMKNSALLPGD</sequence>
<evidence type="ECO:0008006" key="3">
    <source>
        <dbReference type="Google" id="ProtNLM"/>
    </source>
</evidence>
<dbReference type="PANTHER" id="PTHR43798:SF33">
    <property type="entry name" value="HYDROLASE, PUTATIVE (AFU_ORTHOLOGUE AFUA_2G14860)-RELATED"/>
    <property type="match status" value="1"/>
</dbReference>
<dbReference type="GO" id="GO:0046464">
    <property type="term" value="P:acylglycerol catabolic process"/>
    <property type="evidence" value="ECO:0007669"/>
    <property type="project" value="TreeGrafter"/>
</dbReference>
<organism evidence="1 2">
    <name type="scientific">Acaryochloris marina (strain MBIC 11017)</name>
    <dbReference type="NCBI Taxonomy" id="329726"/>
    <lineage>
        <taxon>Bacteria</taxon>
        <taxon>Bacillati</taxon>
        <taxon>Cyanobacteriota</taxon>
        <taxon>Cyanophyceae</taxon>
        <taxon>Acaryochloridales</taxon>
        <taxon>Acaryochloridaceae</taxon>
        <taxon>Acaryochloris</taxon>
    </lineage>
</organism>